<dbReference type="RefSeq" id="WP_343815618.1">
    <property type="nucleotide sequence ID" value="NZ_BAAADS010000025.1"/>
</dbReference>
<name>A0ABN1GK68_9BACI</name>
<dbReference type="PANTHER" id="PTHR11941">
    <property type="entry name" value="ENOYL-COA HYDRATASE-RELATED"/>
    <property type="match status" value="1"/>
</dbReference>
<accession>A0ABN1GK68</accession>
<dbReference type="Pfam" id="PF00378">
    <property type="entry name" value="ECH_1"/>
    <property type="match status" value="1"/>
</dbReference>
<dbReference type="CDD" id="cd06558">
    <property type="entry name" value="crotonase-like"/>
    <property type="match status" value="1"/>
</dbReference>
<evidence type="ECO:0000313" key="1">
    <source>
        <dbReference type="EMBL" id="GAA0613163.1"/>
    </source>
</evidence>
<reference evidence="1 2" key="1">
    <citation type="journal article" date="2019" name="Int. J. Syst. Evol. Microbiol.">
        <title>The Global Catalogue of Microorganisms (GCM) 10K type strain sequencing project: providing services to taxonomists for standard genome sequencing and annotation.</title>
        <authorList>
            <consortium name="The Broad Institute Genomics Platform"/>
            <consortium name="The Broad Institute Genome Sequencing Center for Infectious Disease"/>
            <person name="Wu L."/>
            <person name="Ma J."/>
        </authorList>
    </citation>
    <scope>NUCLEOTIDE SEQUENCE [LARGE SCALE GENOMIC DNA]</scope>
    <source>
        <strain evidence="1 2">JCM 15395</strain>
    </source>
</reference>
<dbReference type="Proteomes" id="UP001500866">
    <property type="component" value="Unassembled WGS sequence"/>
</dbReference>
<dbReference type="EMBL" id="BAAADS010000025">
    <property type="protein sequence ID" value="GAA0613163.1"/>
    <property type="molecule type" value="Genomic_DNA"/>
</dbReference>
<dbReference type="Gene3D" id="3.90.226.10">
    <property type="entry name" value="2-enoyl-CoA Hydratase, Chain A, domain 1"/>
    <property type="match status" value="1"/>
</dbReference>
<keyword evidence="2" id="KW-1185">Reference proteome</keyword>
<proteinExistence type="predicted"/>
<dbReference type="SUPFAM" id="SSF52096">
    <property type="entry name" value="ClpP/crotonase"/>
    <property type="match status" value="1"/>
</dbReference>
<evidence type="ECO:0000313" key="2">
    <source>
        <dbReference type="Proteomes" id="UP001500866"/>
    </source>
</evidence>
<sequence length="251" mass="28437">METIQYIHHENGYGIIRLQRPDKLNAISAAMTVELRKALETAKQDNLKFLVFSAAGERMFCAGGDLANLHGDLTTDEAFSALYPMKEVLYDIASFPVPTICLLNGDALGGGCEIATACDFRIARENTRFGFVQTTLGITPGWGGGALLYEKVHPNFAYHWILKGEMYDASYLYQRGWIHQVVPQFEWDDAKLVEPYLSRSHKQMHILKRQFMKRTSILGLSAAMSDEVRNSADLWDSVEHKEAVQQFRNRK</sequence>
<organism evidence="1 2">
    <name type="scientific">Virgibacillus siamensis</name>
    <dbReference type="NCBI Taxonomy" id="480071"/>
    <lineage>
        <taxon>Bacteria</taxon>
        <taxon>Bacillati</taxon>
        <taxon>Bacillota</taxon>
        <taxon>Bacilli</taxon>
        <taxon>Bacillales</taxon>
        <taxon>Bacillaceae</taxon>
        <taxon>Virgibacillus</taxon>
    </lineage>
</organism>
<gene>
    <name evidence="1" type="ORF">GCM10009001_32980</name>
</gene>
<dbReference type="PANTHER" id="PTHR11941:SF54">
    <property type="entry name" value="ENOYL-COA HYDRATASE, MITOCHONDRIAL"/>
    <property type="match status" value="1"/>
</dbReference>
<dbReference type="InterPro" id="IPR029045">
    <property type="entry name" value="ClpP/crotonase-like_dom_sf"/>
</dbReference>
<dbReference type="InterPro" id="IPR001753">
    <property type="entry name" value="Enoyl-CoA_hydra/iso"/>
</dbReference>
<protein>
    <submittedName>
        <fullName evidence="1">Enoyl-CoA hydratase-related protein</fullName>
    </submittedName>
</protein>
<comment type="caution">
    <text evidence="1">The sequence shown here is derived from an EMBL/GenBank/DDBJ whole genome shotgun (WGS) entry which is preliminary data.</text>
</comment>